<dbReference type="OrthoDB" id="43580at2759"/>
<accession>A0A835UCZ4</accession>
<dbReference type="PROSITE" id="PS50106">
    <property type="entry name" value="PDZ"/>
    <property type="match status" value="1"/>
</dbReference>
<dbReference type="InterPro" id="IPR036034">
    <property type="entry name" value="PDZ_sf"/>
</dbReference>
<dbReference type="PANTHER" id="PTHR32060:SF31">
    <property type="entry name" value="CARBOXYL-TERMINAL-PROCESSING PEPTIDASE 1, CHLOROPLASTIC"/>
    <property type="match status" value="1"/>
</dbReference>
<dbReference type="Pfam" id="PF17820">
    <property type="entry name" value="PDZ_6"/>
    <property type="match status" value="1"/>
</dbReference>
<comment type="caution">
    <text evidence="2">The sequence shown here is derived from an EMBL/GenBank/DDBJ whole genome shotgun (WGS) entry which is preliminary data.</text>
</comment>
<evidence type="ECO:0000313" key="2">
    <source>
        <dbReference type="EMBL" id="KAG0456655.1"/>
    </source>
</evidence>
<feature type="domain" description="PDZ" evidence="1">
    <location>
        <begin position="37"/>
        <end position="80"/>
    </location>
</feature>
<name>A0A835UCZ4_VANPL</name>
<dbReference type="SMART" id="SM00228">
    <property type="entry name" value="PDZ"/>
    <property type="match status" value="1"/>
</dbReference>
<dbReference type="EMBL" id="JADCNM010000013">
    <property type="protein sequence ID" value="KAG0456655.1"/>
    <property type="molecule type" value="Genomic_DNA"/>
</dbReference>
<organism evidence="2 3">
    <name type="scientific">Vanilla planifolia</name>
    <name type="common">Vanilla</name>
    <dbReference type="NCBI Taxonomy" id="51239"/>
    <lineage>
        <taxon>Eukaryota</taxon>
        <taxon>Viridiplantae</taxon>
        <taxon>Streptophyta</taxon>
        <taxon>Embryophyta</taxon>
        <taxon>Tracheophyta</taxon>
        <taxon>Spermatophyta</taxon>
        <taxon>Magnoliopsida</taxon>
        <taxon>Liliopsida</taxon>
        <taxon>Asparagales</taxon>
        <taxon>Orchidaceae</taxon>
        <taxon>Vanilloideae</taxon>
        <taxon>Vanilleae</taxon>
        <taxon>Vanilla</taxon>
    </lineage>
</organism>
<protein>
    <recommendedName>
        <fullName evidence="1">PDZ domain-containing protein</fullName>
    </recommendedName>
</protein>
<gene>
    <name evidence="2" type="ORF">HPP92_024443</name>
</gene>
<dbReference type="InterPro" id="IPR041489">
    <property type="entry name" value="PDZ_6"/>
</dbReference>
<dbReference type="GO" id="GO:0004175">
    <property type="term" value="F:endopeptidase activity"/>
    <property type="evidence" value="ECO:0007669"/>
    <property type="project" value="TreeGrafter"/>
</dbReference>
<dbReference type="PANTHER" id="PTHR32060">
    <property type="entry name" value="TAIL-SPECIFIC PROTEASE"/>
    <property type="match status" value="1"/>
</dbReference>
<evidence type="ECO:0000259" key="1">
    <source>
        <dbReference type="PROSITE" id="PS50106"/>
    </source>
</evidence>
<sequence>MYDASNPFDWIELISLQGKTIFFEKRIFPDQDGAAKIKVLGVLLEGPAHSAGVRQGDELLSVNGLSVKGKSAFEVFSMLQGPQETFVDIEVIYTAGRNSEVQNTFIAEEAPFSTNKVILSEFHWIK</sequence>
<evidence type="ECO:0000313" key="3">
    <source>
        <dbReference type="Proteomes" id="UP000639772"/>
    </source>
</evidence>
<dbReference type="AlphaFoldDB" id="A0A835UCZ4"/>
<dbReference type="Gene3D" id="2.30.42.10">
    <property type="match status" value="1"/>
</dbReference>
<dbReference type="InterPro" id="IPR001478">
    <property type="entry name" value="PDZ"/>
</dbReference>
<dbReference type="SUPFAM" id="SSF50156">
    <property type="entry name" value="PDZ domain-like"/>
    <property type="match status" value="1"/>
</dbReference>
<proteinExistence type="predicted"/>
<dbReference type="Proteomes" id="UP000639772">
    <property type="component" value="Chromosome 13"/>
</dbReference>
<reference evidence="2 3" key="1">
    <citation type="journal article" date="2020" name="Nat. Food">
        <title>A phased Vanilla planifolia genome enables genetic improvement of flavour and production.</title>
        <authorList>
            <person name="Hasing T."/>
            <person name="Tang H."/>
            <person name="Brym M."/>
            <person name="Khazi F."/>
            <person name="Huang T."/>
            <person name="Chambers A.H."/>
        </authorList>
    </citation>
    <scope>NUCLEOTIDE SEQUENCE [LARGE SCALE GENOMIC DNA]</scope>
    <source>
        <tissue evidence="2">Leaf</tissue>
    </source>
</reference>